<sequence>MNCSTRLLRPSRRLVRNLAARPFSTSRPCCQQQQQKNASANEAAQRMLENHGKTTIVRRQLVDPNQLAKLAFTLGRPQVSGVAVADDTVLPNGTPVPAGYHLVYFTPGGVEADLGLDGTDRSFNAPAPFSRRMWAGGAMEWKAGDSILKIGDEVEERTRLISAKPKTSKSTGAGMVLVEVEKELWSPRGLAVVDRRSWIFRPAVTEADLQAAKPPPFQPNSDTVTSIEDSKGTDGLVRSFNWSPVGLFRFSALTFNGHKIHYNEDWTHKVESHAGLVVHGPLNLINLLNYWQDAHGAAAGQSVKKISYRAVSPIYAGQPYQVRTKAEGKTDAGETKWDIMAEKNGKPCMVAEIQ</sequence>
<proteinExistence type="predicted"/>
<reference evidence="1 2" key="1">
    <citation type="submission" date="2024-01" db="EMBL/GenBank/DDBJ databases">
        <authorList>
            <person name="Allen C."/>
            <person name="Tagirdzhanova G."/>
        </authorList>
    </citation>
    <scope>NUCLEOTIDE SEQUENCE [LARGE SCALE GENOMIC DNA]</scope>
</reference>
<dbReference type="PANTHER" id="PTHR28152">
    <property type="entry name" value="HYDROXYACYL-THIOESTER DEHYDRATASE TYPE 2, MITOCHONDRIAL"/>
    <property type="match status" value="1"/>
</dbReference>
<dbReference type="EMBL" id="CAWUHC010000200">
    <property type="protein sequence ID" value="CAK7237704.1"/>
    <property type="molecule type" value="Genomic_DNA"/>
</dbReference>
<evidence type="ECO:0000313" key="2">
    <source>
        <dbReference type="Proteomes" id="UP001642406"/>
    </source>
</evidence>
<dbReference type="PANTHER" id="PTHR28152:SF2">
    <property type="entry name" value="N-TERMINAL OF MAOC-LIKE DEHYDRATASE DOMAIN-CONTAINING PROTEIN"/>
    <property type="match status" value="1"/>
</dbReference>
<evidence type="ECO:0000313" key="1">
    <source>
        <dbReference type="EMBL" id="CAK7237704.1"/>
    </source>
</evidence>
<organism evidence="1 2">
    <name type="scientific">Sporothrix bragantina</name>
    <dbReference type="NCBI Taxonomy" id="671064"/>
    <lineage>
        <taxon>Eukaryota</taxon>
        <taxon>Fungi</taxon>
        <taxon>Dikarya</taxon>
        <taxon>Ascomycota</taxon>
        <taxon>Pezizomycotina</taxon>
        <taxon>Sordariomycetes</taxon>
        <taxon>Sordariomycetidae</taxon>
        <taxon>Ophiostomatales</taxon>
        <taxon>Ophiostomataceae</taxon>
        <taxon>Sporothrix</taxon>
    </lineage>
</organism>
<comment type="caution">
    <text evidence="1">The sequence shown here is derived from an EMBL/GenBank/DDBJ whole genome shotgun (WGS) entry which is preliminary data.</text>
</comment>
<dbReference type="Gene3D" id="3.10.129.10">
    <property type="entry name" value="Hotdog Thioesterase"/>
    <property type="match status" value="1"/>
</dbReference>
<gene>
    <name evidence="1" type="ORF">SBRCBS47491_010090</name>
</gene>
<dbReference type="SUPFAM" id="SSF54637">
    <property type="entry name" value="Thioesterase/thiol ester dehydrase-isomerase"/>
    <property type="match status" value="1"/>
</dbReference>
<dbReference type="InterPro" id="IPR052741">
    <property type="entry name" value="Mitochondrial_HTD2"/>
</dbReference>
<accession>A0ABP0D2Q3</accession>
<protein>
    <recommendedName>
        <fullName evidence="3">Mesaconyl-C4 CoA hydratase</fullName>
    </recommendedName>
</protein>
<name>A0ABP0D2Q3_9PEZI</name>
<dbReference type="Proteomes" id="UP001642406">
    <property type="component" value="Unassembled WGS sequence"/>
</dbReference>
<dbReference type="InterPro" id="IPR029069">
    <property type="entry name" value="HotDog_dom_sf"/>
</dbReference>
<evidence type="ECO:0008006" key="3">
    <source>
        <dbReference type="Google" id="ProtNLM"/>
    </source>
</evidence>
<keyword evidence="2" id="KW-1185">Reference proteome</keyword>